<protein>
    <recommendedName>
        <fullName evidence="4">DUF4350 domain-containing protein</fullName>
    </recommendedName>
</protein>
<comment type="caution">
    <text evidence="2">The sequence shown here is derived from an EMBL/GenBank/DDBJ whole genome shotgun (WGS) entry which is preliminary data.</text>
</comment>
<sequence length="412" mass="43910">MARMSASQSSGKSSGMFSPMTMLVLVLVGVVSFSGLAVLSAYAPELRKGDDGGGHALSRSSVGFGGILRLLSLMGQPVLTSRGDLPLSAEEGLLVLTPSTGMSPVPLERNDHIGPTLVVLPKWDVRPDAKHRGWVTTFGANNPAQALELLPPKLRKDLKMNAAKGKRTVRLRRPSGEAFGAPVTITGSRTLAGPGWTPVLLDQDGGVVMAMRDDSWTYVLADPDYLNTQGLKTADGARTAVAMLNLIRDDGSPVVFDVTLHGFKRTRSLMRLVVEPPLLGATLVAVALALLAGAQAFARFGPPLRSRRAVALGKTALADNTAGLVRLARREHRMARLYARLIQASAARAIGAPRGLDGQDLVDFLDRVSRTVGATHTYSALADRALTASPSDLMAVARDLHIWKQELIRGRQ</sequence>
<dbReference type="Proteomes" id="UP000234479">
    <property type="component" value="Unassembled WGS sequence"/>
</dbReference>
<evidence type="ECO:0000256" key="1">
    <source>
        <dbReference type="SAM" id="Phobius"/>
    </source>
</evidence>
<keyword evidence="3" id="KW-1185">Reference proteome</keyword>
<dbReference type="EMBL" id="PJRS01000019">
    <property type="protein sequence ID" value="PLR25643.1"/>
    <property type="molecule type" value="Genomic_DNA"/>
</dbReference>
<keyword evidence="1" id="KW-0812">Transmembrane</keyword>
<name>A0A2N5DHX3_9CAUL</name>
<evidence type="ECO:0000313" key="3">
    <source>
        <dbReference type="Proteomes" id="UP000234479"/>
    </source>
</evidence>
<evidence type="ECO:0008006" key="4">
    <source>
        <dbReference type="Google" id="ProtNLM"/>
    </source>
</evidence>
<accession>A0A2N5DHX3</accession>
<evidence type="ECO:0000313" key="2">
    <source>
        <dbReference type="EMBL" id="PLR25643.1"/>
    </source>
</evidence>
<feature type="transmembrane region" description="Helical" evidence="1">
    <location>
        <begin position="278"/>
        <end position="298"/>
    </location>
</feature>
<gene>
    <name evidence="2" type="ORF">SGCZBJ_10475</name>
</gene>
<keyword evidence="1" id="KW-0472">Membrane</keyword>
<keyword evidence="1" id="KW-1133">Transmembrane helix</keyword>
<dbReference type="AlphaFoldDB" id="A0A2N5DHX3"/>
<proteinExistence type="predicted"/>
<organism evidence="2 3">
    <name type="scientific">Caulobacter zeae</name>
    <dbReference type="NCBI Taxonomy" id="2055137"/>
    <lineage>
        <taxon>Bacteria</taxon>
        <taxon>Pseudomonadati</taxon>
        <taxon>Pseudomonadota</taxon>
        <taxon>Alphaproteobacteria</taxon>
        <taxon>Caulobacterales</taxon>
        <taxon>Caulobacteraceae</taxon>
        <taxon>Caulobacter</taxon>
    </lineage>
</organism>
<dbReference type="OrthoDB" id="7198805at2"/>
<reference evidence="2 3" key="1">
    <citation type="submission" date="2017-12" db="EMBL/GenBank/DDBJ databases">
        <title>The genome sequence of Caulobacter sp. 410.</title>
        <authorList>
            <person name="Gao J."/>
            <person name="Mao X."/>
            <person name="Sun J."/>
        </authorList>
    </citation>
    <scope>NUCLEOTIDE SEQUENCE [LARGE SCALE GENOMIC DNA]</scope>
    <source>
        <strain evidence="2 3">410</strain>
    </source>
</reference>